<dbReference type="PROSITE" id="PS00118">
    <property type="entry name" value="PA2_HIS"/>
    <property type="match status" value="1"/>
</dbReference>
<evidence type="ECO:0000256" key="6">
    <source>
        <dbReference type="SAM" id="MobiDB-lite"/>
    </source>
</evidence>
<evidence type="ECO:0000256" key="2">
    <source>
        <dbReference type="ARBA" id="ARBA00004613"/>
    </source>
</evidence>
<organism evidence="9 10">
    <name type="scientific">Homarus americanus</name>
    <name type="common">American lobster</name>
    <dbReference type="NCBI Taxonomy" id="6706"/>
    <lineage>
        <taxon>Eukaryota</taxon>
        <taxon>Metazoa</taxon>
        <taxon>Ecdysozoa</taxon>
        <taxon>Arthropoda</taxon>
        <taxon>Crustacea</taxon>
        <taxon>Multicrustacea</taxon>
        <taxon>Malacostraca</taxon>
        <taxon>Eumalacostraca</taxon>
        <taxon>Eucarida</taxon>
        <taxon>Decapoda</taxon>
        <taxon>Pleocyemata</taxon>
        <taxon>Astacidea</taxon>
        <taxon>Nephropoidea</taxon>
        <taxon>Nephropidae</taxon>
        <taxon>Homarus</taxon>
    </lineage>
</organism>
<feature type="compositionally biased region" description="Basic and acidic residues" evidence="6">
    <location>
        <begin position="79"/>
        <end position="88"/>
    </location>
</feature>
<evidence type="ECO:0000256" key="7">
    <source>
        <dbReference type="SAM" id="SignalP"/>
    </source>
</evidence>
<dbReference type="GO" id="GO:0004623">
    <property type="term" value="F:phospholipase A2 activity"/>
    <property type="evidence" value="ECO:0007669"/>
    <property type="project" value="InterPro"/>
</dbReference>
<evidence type="ECO:0000256" key="5">
    <source>
        <dbReference type="ARBA" id="ARBA00023098"/>
    </source>
</evidence>
<dbReference type="PANTHER" id="PTHR12253">
    <property type="entry name" value="RH14732P"/>
    <property type="match status" value="1"/>
</dbReference>
<evidence type="ECO:0000256" key="3">
    <source>
        <dbReference type="ARBA" id="ARBA00022525"/>
    </source>
</evidence>
<name>A0A8J5NC27_HOMAM</name>
<proteinExistence type="predicted"/>
<dbReference type="OrthoDB" id="6075074at2759"/>
<reference evidence="9" key="1">
    <citation type="journal article" date="2021" name="Sci. Adv.">
        <title>The American lobster genome reveals insights on longevity, neural, and immune adaptations.</title>
        <authorList>
            <person name="Polinski J.M."/>
            <person name="Zimin A.V."/>
            <person name="Clark K.F."/>
            <person name="Kohn A.B."/>
            <person name="Sadowski N."/>
            <person name="Timp W."/>
            <person name="Ptitsyn A."/>
            <person name="Khanna P."/>
            <person name="Romanova D.Y."/>
            <person name="Williams P."/>
            <person name="Greenwood S.J."/>
            <person name="Moroz L.L."/>
            <person name="Walt D.R."/>
            <person name="Bodnar A.G."/>
        </authorList>
    </citation>
    <scope>NUCLEOTIDE SEQUENCE</scope>
    <source>
        <strain evidence="9">GMGI-L3</strain>
    </source>
</reference>
<comment type="cofactor">
    <cofactor evidence="1">
        <name>Ca(2+)</name>
        <dbReference type="ChEBI" id="CHEBI:29108"/>
    </cofactor>
</comment>
<dbReference type="InterPro" id="IPR033113">
    <property type="entry name" value="PLA2_histidine"/>
</dbReference>
<dbReference type="GO" id="GO:0050482">
    <property type="term" value="P:arachidonate secretion"/>
    <property type="evidence" value="ECO:0007669"/>
    <property type="project" value="InterPro"/>
</dbReference>
<feature type="region of interest" description="Disordered" evidence="6">
    <location>
        <begin position="47"/>
        <end position="92"/>
    </location>
</feature>
<keyword evidence="5" id="KW-0443">Lipid metabolism</keyword>
<evidence type="ECO:0000313" key="9">
    <source>
        <dbReference type="EMBL" id="KAG7176899.1"/>
    </source>
</evidence>
<evidence type="ECO:0000259" key="8">
    <source>
        <dbReference type="Pfam" id="PF05826"/>
    </source>
</evidence>
<dbReference type="AlphaFoldDB" id="A0A8J5NC27"/>
<feature type="compositionally biased region" description="Basic and acidic residues" evidence="6">
    <location>
        <begin position="151"/>
        <end position="167"/>
    </location>
</feature>
<feature type="compositionally biased region" description="Low complexity" evidence="6">
    <location>
        <begin position="168"/>
        <end position="181"/>
    </location>
</feature>
<feature type="domain" description="Phospholipase A2-like central" evidence="8">
    <location>
        <begin position="312"/>
        <end position="406"/>
    </location>
</feature>
<feature type="region of interest" description="Disordered" evidence="6">
    <location>
        <begin position="151"/>
        <end position="181"/>
    </location>
</feature>
<dbReference type="InterPro" id="IPR016090">
    <property type="entry name" value="PLA2-like_dom"/>
</dbReference>
<evidence type="ECO:0000256" key="1">
    <source>
        <dbReference type="ARBA" id="ARBA00001913"/>
    </source>
</evidence>
<keyword evidence="10" id="KW-1185">Reference proteome</keyword>
<dbReference type="GO" id="GO:0006644">
    <property type="term" value="P:phospholipid metabolic process"/>
    <property type="evidence" value="ECO:0007669"/>
    <property type="project" value="InterPro"/>
</dbReference>
<protein>
    <submittedName>
        <fullName evidence="9">Phospholipase A2 isozymes PA3A/PA3B/PA5-like</fullName>
    </submittedName>
</protein>
<accession>A0A8J5NC27</accession>
<feature type="chain" id="PRO_5035325169" evidence="7">
    <location>
        <begin position="26"/>
        <end position="523"/>
    </location>
</feature>
<dbReference type="Proteomes" id="UP000747542">
    <property type="component" value="Unassembled WGS sequence"/>
</dbReference>
<feature type="signal peptide" evidence="7">
    <location>
        <begin position="1"/>
        <end position="25"/>
    </location>
</feature>
<keyword evidence="4" id="KW-0442">Lipid degradation</keyword>
<sequence>MRRSICQVMALMPPIFLLTSRGLLATTVHPYLDNDYTISERDRSPLTIPHEHGFFPSVNPRESAEYKSDTKVTHPSLDSTDHGPDESGKNYPQIVHIDDNKYSNKLHYFLNGKESQENVLNAPEQLKAVFEVPNTNPGNRYFVELKSLTERDTVEDSADRTSVEEHPSLPSNRPTSSPNPSAFLRVSWPTRNIIQSWGSHPLPPLESFKAGYGDRKARWVGYFHEEAVAAVLQEEDGTMVNCVVQEVIEVREQRAALQYLSSVMPLVPLPLPTMVHLITLCGAINTPSHQSHTLKSEPLNLWLLSPSALQGILPGTLWCGKRDQATYYHELGQRVELDACCRAHDHCPIKVRPLATRYGFTNLSFITKSHCICDLELFRCLKAAKDPLAATVGQVYFNILRMQCLNSVNSYRRTNNPPDNRKPEAVPFSNEGLTVKSIGGVDKVVPQVTGTSLTGPKPWRPSSQQKLLETGLESSPGYQETTFPSGPRLECTLWDGNGGCRMWLHNPKGFTTRYAAQTTSLVF</sequence>
<dbReference type="EMBL" id="JAHLQT010002534">
    <property type="protein sequence ID" value="KAG7176899.1"/>
    <property type="molecule type" value="Genomic_DNA"/>
</dbReference>
<evidence type="ECO:0000256" key="4">
    <source>
        <dbReference type="ARBA" id="ARBA00022963"/>
    </source>
</evidence>
<dbReference type="GO" id="GO:0005576">
    <property type="term" value="C:extracellular region"/>
    <property type="evidence" value="ECO:0007669"/>
    <property type="project" value="UniProtKB-SubCell"/>
</dbReference>
<evidence type="ECO:0000313" key="10">
    <source>
        <dbReference type="Proteomes" id="UP000747542"/>
    </source>
</evidence>
<keyword evidence="7" id="KW-0732">Signal</keyword>
<dbReference type="Pfam" id="PF05826">
    <property type="entry name" value="Phospholip_A2_2"/>
    <property type="match status" value="1"/>
</dbReference>
<feature type="compositionally biased region" description="Basic and acidic residues" evidence="6">
    <location>
        <begin position="62"/>
        <end position="72"/>
    </location>
</feature>
<gene>
    <name evidence="9" type="ORF">Hamer_G000099</name>
</gene>
<dbReference type="GO" id="GO:0016042">
    <property type="term" value="P:lipid catabolic process"/>
    <property type="evidence" value="ECO:0007669"/>
    <property type="project" value="UniProtKB-KW"/>
</dbReference>
<comment type="subcellular location">
    <subcellularLocation>
        <location evidence="2">Secreted</location>
    </subcellularLocation>
</comment>
<keyword evidence="3" id="KW-0964">Secreted</keyword>
<comment type="caution">
    <text evidence="9">The sequence shown here is derived from an EMBL/GenBank/DDBJ whole genome shotgun (WGS) entry which is preliminary data.</text>
</comment>